<proteinExistence type="predicted"/>
<gene>
    <name evidence="2" type="ORF">AVEN_242181_1</name>
</gene>
<dbReference type="Proteomes" id="UP000499080">
    <property type="component" value="Unassembled WGS sequence"/>
</dbReference>
<dbReference type="EMBL" id="BGPR01000355">
    <property type="protein sequence ID" value="GBM15143.1"/>
    <property type="molecule type" value="Genomic_DNA"/>
</dbReference>
<name>A0A4Y2DEC4_ARAVE</name>
<organism evidence="2 3">
    <name type="scientific">Araneus ventricosus</name>
    <name type="common">Orbweaver spider</name>
    <name type="synonym">Epeira ventricosa</name>
    <dbReference type="NCBI Taxonomy" id="182803"/>
    <lineage>
        <taxon>Eukaryota</taxon>
        <taxon>Metazoa</taxon>
        <taxon>Ecdysozoa</taxon>
        <taxon>Arthropoda</taxon>
        <taxon>Chelicerata</taxon>
        <taxon>Arachnida</taxon>
        <taxon>Araneae</taxon>
        <taxon>Araneomorphae</taxon>
        <taxon>Entelegynae</taxon>
        <taxon>Araneoidea</taxon>
        <taxon>Araneidae</taxon>
        <taxon>Araneus</taxon>
    </lineage>
</organism>
<sequence>MSDIQETMHPETRIGYGFYPGCSLNQHSPPAGVVWKFGEGATAEVTSSSSDIGLKLQSPSQNSPRVASKRDVNITKTKLNQHCSKTGKQMDALA</sequence>
<protein>
    <submittedName>
        <fullName evidence="2">Uncharacterized protein</fullName>
    </submittedName>
</protein>
<dbReference type="AlphaFoldDB" id="A0A4Y2DEC4"/>
<accession>A0A4Y2DEC4</accession>
<keyword evidence="3" id="KW-1185">Reference proteome</keyword>
<feature type="region of interest" description="Disordered" evidence="1">
    <location>
        <begin position="48"/>
        <end position="70"/>
    </location>
</feature>
<comment type="caution">
    <text evidence="2">The sequence shown here is derived from an EMBL/GenBank/DDBJ whole genome shotgun (WGS) entry which is preliminary data.</text>
</comment>
<feature type="compositionally biased region" description="Polar residues" evidence="1">
    <location>
        <begin position="48"/>
        <end position="65"/>
    </location>
</feature>
<reference evidence="2 3" key="1">
    <citation type="journal article" date="2019" name="Sci. Rep.">
        <title>Orb-weaving spider Araneus ventricosus genome elucidates the spidroin gene catalogue.</title>
        <authorList>
            <person name="Kono N."/>
            <person name="Nakamura H."/>
            <person name="Ohtoshi R."/>
            <person name="Moran D.A.P."/>
            <person name="Shinohara A."/>
            <person name="Yoshida Y."/>
            <person name="Fujiwara M."/>
            <person name="Mori M."/>
            <person name="Tomita M."/>
            <person name="Arakawa K."/>
        </authorList>
    </citation>
    <scope>NUCLEOTIDE SEQUENCE [LARGE SCALE GENOMIC DNA]</scope>
</reference>
<evidence type="ECO:0000256" key="1">
    <source>
        <dbReference type="SAM" id="MobiDB-lite"/>
    </source>
</evidence>
<evidence type="ECO:0000313" key="3">
    <source>
        <dbReference type="Proteomes" id="UP000499080"/>
    </source>
</evidence>
<evidence type="ECO:0000313" key="2">
    <source>
        <dbReference type="EMBL" id="GBM15143.1"/>
    </source>
</evidence>